<feature type="transmembrane region" description="Helical" evidence="1">
    <location>
        <begin position="58"/>
        <end position="75"/>
    </location>
</feature>
<name>A0A6J6J4L2_9ZZZZ</name>
<evidence type="ECO:0000256" key="1">
    <source>
        <dbReference type="SAM" id="Phobius"/>
    </source>
</evidence>
<sequence length="238" mass="26013">MGLEASKGCESARKSQLSTLEQIQGLAAGMSQVSQLSQKGVPEMSSITAIAGMFTKKAVVAWTMIGALLLAITFLPKANATENLIVGSEASQSVVAIDPGSESSFLGESFTTIAGAIFSKDLALVSAASIQVELARSPFGAKKVAREILFNEYGFKQVQYDCLEKLWTEESNWRYKAHNKRSGAHGIAQALPANKMDVVSTDWRTNPVTQIRWGLRYISIRYETPCKALSKHKRSNWY</sequence>
<dbReference type="InterPro" id="IPR023346">
    <property type="entry name" value="Lysozyme-like_dom_sf"/>
</dbReference>
<keyword evidence="1" id="KW-0472">Membrane</keyword>
<reference evidence="2" key="1">
    <citation type="submission" date="2020-05" db="EMBL/GenBank/DDBJ databases">
        <authorList>
            <person name="Chiriac C."/>
            <person name="Salcher M."/>
            <person name="Ghai R."/>
            <person name="Kavagutti S V."/>
        </authorList>
    </citation>
    <scope>NUCLEOTIDE SEQUENCE</scope>
</reference>
<organism evidence="2">
    <name type="scientific">freshwater metagenome</name>
    <dbReference type="NCBI Taxonomy" id="449393"/>
    <lineage>
        <taxon>unclassified sequences</taxon>
        <taxon>metagenomes</taxon>
        <taxon>ecological metagenomes</taxon>
    </lineage>
</organism>
<dbReference type="AlphaFoldDB" id="A0A6J6J4L2"/>
<protein>
    <submittedName>
        <fullName evidence="2">Unannotated protein</fullName>
    </submittedName>
</protein>
<dbReference type="EMBL" id="CAEZVP010000056">
    <property type="protein sequence ID" value="CAB4632007.1"/>
    <property type="molecule type" value="Genomic_DNA"/>
</dbReference>
<accession>A0A6J6J4L2</accession>
<proteinExistence type="predicted"/>
<keyword evidence="1" id="KW-0812">Transmembrane</keyword>
<dbReference type="Gene3D" id="1.10.530.10">
    <property type="match status" value="1"/>
</dbReference>
<keyword evidence="1" id="KW-1133">Transmembrane helix</keyword>
<gene>
    <name evidence="2" type="ORF">UFOPK2046_00416</name>
</gene>
<dbReference type="SUPFAM" id="SSF53955">
    <property type="entry name" value="Lysozyme-like"/>
    <property type="match status" value="1"/>
</dbReference>
<evidence type="ECO:0000313" key="2">
    <source>
        <dbReference type="EMBL" id="CAB4632007.1"/>
    </source>
</evidence>